<organism evidence="2 3">
    <name type="scientific">Paenibacillus cisolokensis</name>
    <dbReference type="NCBI Taxonomy" id="1658519"/>
    <lineage>
        <taxon>Bacteria</taxon>
        <taxon>Bacillati</taxon>
        <taxon>Bacillota</taxon>
        <taxon>Bacilli</taxon>
        <taxon>Bacillales</taxon>
        <taxon>Paenibacillaceae</taxon>
        <taxon>Paenibacillus</taxon>
    </lineage>
</organism>
<dbReference type="Gene3D" id="1.10.10.10">
    <property type="entry name" value="Winged helix-like DNA-binding domain superfamily/Winged helix DNA-binding domain"/>
    <property type="match status" value="1"/>
</dbReference>
<dbReference type="InterPro" id="IPR013324">
    <property type="entry name" value="RNA_pol_sigma_r3/r4-like"/>
</dbReference>
<dbReference type="SUPFAM" id="SSF88659">
    <property type="entry name" value="Sigma3 and sigma4 domains of RNA polymerase sigma factors"/>
    <property type="match status" value="1"/>
</dbReference>
<evidence type="ECO:0000313" key="3">
    <source>
        <dbReference type="Proteomes" id="UP000680304"/>
    </source>
</evidence>
<dbReference type="Pfam" id="PF07638">
    <property type="entry name" value="Sigma70_ECF"/>
    <property type="match status" value="1"/>
</dbReference>
<feature type="domain" description="RNA polymerase sigma-70 ECF-like HTH" evidence="1">
    <location>
        <begin position="135"/>
        <end position="187"/>
    </location>
</feature>
<dbReference type="Proteomes" id="UP000680304">
    <property type="component" value="Unassembled WGS sequence"/>
</dbReference>
<keyword evidence="3" id="KW-1185">Reference proteome</keyword>
<proteinExistence type="predicted"/>
<gene>
    <name evidence="2" type="ORF">PACILC2_06850</name>
</gene>
<dbReference type="RefSeq" id="WP_244863193.1">
    <property type="nucleotide sequence ID" value="NZ_BOVJ01000020.1"/>
</dbReference>
<dbReference type="InterPro" id="IPR036388">
    <property type="entry name" value="WH-like_DNA-bd_sf"/>
</dbReference>
<reference evidence="2 3" key="1">
    <citation type="submission" date="2021-04" db="EMBL/GenBank/DDBJ databases">
        <title>Draft genome sequence of Paenibacillus cisolokensis, LC2-13A.</title>
        <authorList>
            <person name="Uke A."/>
            <person name="Chhe C."/>
            <person name="Baramee S."/>
            <person name="Kosugi A."/>
        </authorList>
    </citation>
    <scope>NUCLEOTIDE SEQUENCE [LARGE SCALE GENOMIC DNA]</scope>
    <source>
        <strain evidence="2 3">LC2-13A</strain>
    </source>
</reference>
<sequence length="204" mass="23502">MMTDQQVIEQLSNYKRMVARIRLLENCSAGDGIKVSRFGEDDQLQELHRQLRKMPSYMYLTKREQELEATAHAYLTSRPAGTRAQLAAIPAHAEDPDDERKLREIRSKIEKIIEARGEEKTGIDALLDRLAELQDLQAKVKQVDDVLDALASYKPEYAKLLRLRYIEDMQAGEVAEQLGVVRRTFERWQPKAIAEYRKLASMSP</sequence>
<accession>A0ABQ4N1R2</accession>
<comment type="caution">
    <text evidence="2">The sequence shown here is derived from an EMBL/GenBank/DDBJ whole genome shotgun (WGS) entry which is preliminary data.</text>
</comment>
<dbReference type="InterPro" id="IPR053812">
    <property type="entry name" value="HTH_Sigma70_ECF-like"/>
</dbReference>
<evidence type="ECO:0000313" key="2">
    <source>
        <dbReference type="EMBL" id="GIQ62117.1"/>
    </source>
</evidence>
<protein>
    <recommendedName>
        <fullName evidence="1">RNA polymerase sigma-70 ECF-like HTH domain-containing protein</fullName>
    </recommendedName>
</protein>
<name>A0ABQ4N1R2_9BACL</name>
<dbReference type="EMBL" id="BOVJ01000020">
    <property type="protein sequence ID" value="GIQ62117.1"/>
    <property type="molecule type" value="Genomic_DNA"/>
</dbReference>
<evidence type="ECO:0000259" key="1">
    <source>
        <dbReference type="Pfam" id="PF07638"/>
    </source>
</evidence>